<name>A0A7Y6N2B9_9BURK</name>
<organism evidence="2 3">
    <name type="scientific">Paraburkholderia youngii</name>
    <dbReference type="NCBI Taxonomy" id="2782701"/>
    <lineage>
        <taxon>Bacteria</taxon>
        <taxon>Pseudomonadati</taxon>
        <taxon>Pseudomonadota</taxon>
        <taxon>Betaproteobacteria</taxon>
        <taxon>Burkholderiales</taxon>
        <taxon>Burkholderiaceae</taxon>
        <taxon>Paraburkholderia</taxon>
    </lineage>
</organism>
<dbReference type="EMBL" id="JAALDK010000004">
    <property type="protein sequence ID" value="NUY06063.1"/>
    <property type="molecule type" value="Genomic_DNA"/>
</dbReference>
<comment type="caution">
    <text evidence="2">The sequence shown here is derived from an EMBL/GenBank/DDBJ whole genome shotgun (WGS) entry which is preliminary data.</text>
</comment>
<proteinExistence type="predicted"/>
<dbReference type="AlphaFoldDB" id="A0A7Y6N2B9"/>
<accession>A0A7Y6N2B9</accession>
<sequence>MEKIDSRTLPMAALNERRRRAVKMRIEGVALKEVALRCEMSPTTVIAACKAYEAGGWRAVDVGPRGRPSGTGRSLSADQERVVQKIIQDRTPDQLKMPYALWTRQSVAEVIEQRFGIRVPVRTMGLYLSRWGFTPQKPLKKAYEQSSAAIRKWLDEDYPAIAQRAQAEGAEVVLLQ</sequence>
<feature type="domain" description="Winged helix-turn helix" evidence="1">
    <location>
        <begin position="100"/>
        <end position="156"/>
    </location>
</feature>
<dbReference type="Proteomes" id="UP000594380">
    <property type="component" value="Unassembled WGS sequence"/>
</dbReference>
<dbReference type="InterPro" id="IPR025959">
    <property type="entry name" value="Winged_HTH_dom"/>
</dbReference>
<dbReference type="InterPro" id="IPR009057">
    <property type="entry name" value="Homeodomain-like_sf"/>
</dbReference>
<evidence type="ECO:0000313" key="3">
    <source>
        <dbReference type="Proteomes" id="UP000594380"/>
    </source>
</evidence>
<protein>
    <submittedName>
        <fullName evidence="2">Helix-turn-helix domain-containing protein</fullName>
    </submittedName>
</protein>
<reference evidence="2 3" key="1">
    <citation type="submission" date="2020-02" db="EMBL/GenBank/DDBJ databases">
        <title>Paraburkholderia simonii sp. nov. and Paraburkholderia youngii sp. nov. Brazilian and Mexican Mimosa-associated rhizobia.</title>
        <authorList>
            <person name="Mavima L."/>
            <person name="Beukes C.W."/>
            <person name="Chan W.Y."/>
            <person name="Palmer M."/>
            <person name="De Meyer S.E."/>
            <person name="James E.K."/>
            <person name="Venter S.N."/>
            <person name="Steenkamp E.T."/>
        </authorList>
    </citation>
    <scope>NUCLEOTIDE SEQUENCE [LARGE SCALE GENOMIC DNA]</scope>
    <source>
        <strain evidence="2 3">JPY169</strain>
    </source>
</reference>
<evidence type="ECO:0000313" key="2">
    <source>
        <dbReference type="EMBL" id="NUY06063.1"/>
    </source>
</evidence>
<evidence type="ECO:0000259" key="1">
    <source>
        <dbReference type="Pfam" id="PF13592"/>
    </source>
</evidence>
<dbReference type="SUPFAM" id="SSF46689">
    <property type="entry name" value="Homeodomain-like"/>
    <property type="match status" value="1"/>
</dbReference>
<gene>
    <name evidence="2" type="ORF">G5S42_42690</name>
</gene>
<dbReference type="Pfam" id="PF13592">
    <property type="entry name" value="HTH_33"/>
    <property type="match status" value="1"/>
</dbReference>